<evidence type="ECO:0000313" key="3">
    <source>
        <dbReference type="Proteomes" id="UP000799291"/>
    </source>
</evidence>
<reference evidence="2" key="1">
    <citation type="journal article" date="2020" name="Stud. Mycol.">
        <title>101 Dothideomycetes genomes: a test case for predicting lifestyles and emergence of pathogens.</title>
        <authorList>
            <person name="Haridas S."/>
            <person name="Albert R."/>
            <person name="Binder M."/>
            <person name="Bloem J."/>
            <person name="Labutti K."/>
            <person name="Salamov A."/>
            <person name="Andreopoulos B."/>
            <person name="Baker S."/>
            <person name="Barry K."/>
            <person name="Bills G."/>
            <person name="Bluhm B."/>
            <person name="Cannon C."/>
            <person name="Castanera R."/>
            <person name="Culley D."/>
            <person name="Daum C."/>
            <person name="Ezra D."/>
            <person name="Gonzalez J."/>
            <person name="Henrissat B."/>
            <person name="Kuo A."/>
            <person name="Liang C."/>
            <person name="Lipzen A."/>
            <person name="Lutzoni F."/>
            <person name="Magnuson J."/>
            <person name="Mondo S."/>
            <person name="Nolan M."/>
            <person name="Ohm R."/>
            <person name="Pangilinan J."/>
            <person name="Park H.-J."/>
            <person name="Ramirez L."/>
            <person name="Alfaro M."/>
            <person name="Sun H."/>
            <person name="Tritt A."/>
            <person name="Yoshinaga Y."/>
            <person name="Zwiers L.-H."/>
            <person name="Turgeon B."/>
            <person name="Goodwin S."/>
            <person name="Spatafora J."/>
            <person name="Crous P."/>
            <person name="Grigoriev I."/>
        </authorList>
    </citation>
    <scope>NUCLEOTIDE SEQUENCE</scope>
    <source>
        <strain evidence="2">CBS 122367</strain>
    </source>
</reference>
<organism evidence="2 3">
    <name type="scientific">Lentithecium fluviatile CBS 122367</name>
    <dbReference type="NCBI Taxonomy" id="1168545"/>
    <lineage>
        <taxon>Eukaryota</taxon>
        <taxon>Fungi</taxon>
        <taxon>Dikarya</taxon>
        <taxon>Ascomycota</taxon>
        <taxon>Pezizomycotina</taxon>
        <taxon>Dothideomycetes</taxon>
        <taxon>Pleosporomycetidae</taxon>
        <taxon>Pleosporales</taxon>
        <taxon>Massarineae</taxon>
        <taxon>Lentitheciaceae</taxon>
        <taxon>Lentithecium</taxon>
    </lineage>
</organism>
<proteinExistence type="predicted"/>
<evidence type="ECO:0000313" key="2">
    <source>
        <dbReference type="EMBL" id="KAF2691469.1"/>
    </source>
</evidence>
<evidence type="ECO:0000256" key="1">
    <source>
        <dbReference type="SAM" id="Phobius"/>
    </source>
</evidence>
<sequence>MHAKHFESQGSKITNFYEWGNSSTIFFLVLVKIPFPFVHLLVLTDHTQNNNTHVRSYCLDYEDLVASARYANLHHDSSSFLQQMHRPTLHNNWTHLTRPLSLVIAARAYHDQFETNERPVRRSGIVWR</sequence>
<dbReference type="EMBL" id="MU005569">
    <property type="protein sequence ID" value="KAF2691469.1"/>
    <property type="molecule type" value="Genomic_DNA"/>
</dbReference>
<protein>
    <submittedName>
        <fullName evidence="2">Uncharacterized protein</fullName>
    </submittedName>
</protein>
<dbReference type="AlphaFoldDB" id="A0A6G1JMU2"/>
<keyword evidence="1" id="KW-1133">Transmembrane helix</keyword>
<keyword evidence="1" id="KW-0812">Transmembrane</keyword>
<gene>
    <name evidence="2" type="ORF">K458DRAFT_924</name>
</gene>
<dbReference type="Proteomes" id="UP000799291">
    <property type="component" value="Unassembled WGS sequence"/>
</dbReference>
<accession>A0A6G1JMU2</accession>
<feature type="transmembrane region" description="Helical" evidence="1">
    <location>
        <begin position="25"/>
        <end position="43"/>
    </location>
</feature>
<name>A0A6G1JMU2_9PLEO</name>
<keyword evidence="3" id="KW-1185">Reference proteome</keyword>
<keyword evidence="1" id="KW-0472">Membrane</keyword>